<dbReference type="EMBL" id="SMBT01000007">
    <property type="protein sequence ID" value="TCU85535.1"/>
    <property type="molecule type" value="Genomic_DNA"/>
</dbReference>
<dbReference type="AlphaFoldDB" id="A0A377SVJ1"/>
<accession>A0A377SVJ1</accession>
<protein>
    <submittedName>
        <fullName evidence="2">ASCH domain</fullName>
    </submittedName>
    <submittedName>
        <fullName evidence="3">Uncharacterized protein YhfF</fullName>
    </submittedName>
</protein>
<dbReference type="InterPro" id="IPR009326">
    <property type="entry name" value="DUF984"/>
</dbReference>
<proteinExistence type="predicted"/>
<evidence type="ECO:0000313" key="5">
    <source>
        <dbReference type="Proteomes" id="UP000295794"/>
    </source>
</evidence>
<reference evidence="3 5" key="2">
    <citation type="submission" date="2019-03" db="EMBL/GenBank/DDBJ databases">
        <title>Genomic Encyclopedia of Type Strains, Phase IV (KMG-IV): sequencing the most valuable type-strain genomes for metagenomic binning, comparative biology and taxonomic classification.</title>
        <authorList>
            <person name="Goeker M."/>
        </authorList>
    </citation>
    <scope>NUCLEOTIDE SEQUENCE [LARGE SCALE GENOMIC DNA]</scope>
    <source>
        <strain evidence="3 5">DSM 3764</strain>
    </source>
</reference>
<dbReference type="PANTHER" id="PTHR39203">
    <property type="entry name" value="CYTOPLASMIC PROTEIN-RELATED"/>
    <property type="match status" value="1"/>
</dbReference>
<dbReference type="Pfam" id="PF04266">
    <property type="entry name" value="ASCH"/>
    <property type="match status" value="1"/>
</dbReference>
<gene>
    <name evidence="3" type="ORF">EV682_10745</name>
    <name evidence="2" type="ORF">NCTC11159_03563</name>
</gene>
<feature type="domain" description="ASCH" evidence="1">
    <location>
        <begin position="35"/>
        <end position="152"/>
    </location>
</feature>
<evidence type="ECO:0000259" key="1">
    <source>
        <dbReference type="SMART" id="SM01022"/>
    </source>
</evidence>
<keyword evidence="5" id="KW-1185">Reference proteome</keyword>
<evidence type="ECO:0000313" key="3">
    <source>
        <dbReference type="EMBL" id="TCU85535.1"/>
    </source>
</evidence>
<dbReference type="EMBL" id="UGHR01000003">
    <property type="protein sequence ID" value="STR45017.1"/>
    <property type="molecule type" value="Genomic_DNA"/>
</dbReference>
<dbReference type="Proteomes" id="UP000295794">
    <property type="component" value="Unassembled WGS sequence"/>
</dbReference>
<reference evidence="2 4" key="1">
    <citation type="submission" date="2018-06" db="EMBL/GenBank/DDBJ databases">
        <authorList>
            <consortium name="Pathogen Informatics"/>
            <person name="Doyle S."/>
        </authorList>
    </citation>
    <scope>NUCLEOTIDE SEQUENCE [LARGE SCALE GENOMIC DNA]</scope>
    <source>
        <strain evidence="2 4">NCTC11159</strain>
    </source>
</reference>
<dbReference type="Proteomes" id="UP000255108">
    <property type="component" value="Unassembled WGS sequence"/>
</dbReference>
<dbReference type="InterPro" id="IPR007374">
    <property type="entry name" value="ASCH_domain"/>
</dbReference>
<dbReference type="SUPFAM" id="SSF88697">
    <property type="entry name" value="PUA domain-like"/>
    <property type="match status" value="1"/>
</dbReference>
<dbReference type="SMART" id="SM01022">
    <property type="entry name" value="ASCH"/>
    <property type="match status" value="1"/>
</dbReference>
<dbReference type="InterPro" id="IPR015947">
    <property type="entry name" value="PUA-like_sf"/>
</dbReference>
<name>A0A377SVJ1_9NEIS</name>
<dbReference type="Gene3D" id="3.10.400.10">
    <property type="entry name" value="Sulfate adenylyltransferase"/>
    <property type="match status" value="1"/>
</dbReference>
<evidence type="ECO:0000313" key="4">
    <source>
        <dbReference type="Proteomes" id="UP000255108"/>
    </source>
</evidence>
<dbReference type="RefSeq" id="WP_207916614.1">
    <property type="nucleotide sequence ID" value="NZ_CAWOLO010000007.1"/>
</dbReference>
<organism evidence="2 4">
    <name type="scientific">Iodobacter fluviatilis</name>
    <dbReference type="NCBI Taxonomy" id="537"/>
    <lineage>
        <taxon>Bacteria</taxon>
        <taxon>Pseudomonadati</taxon>
        <taxon>Pseudomonadota</taxon>
        <taxon>Betaproteobacteria</taxon>
        <taxon>Neisseriales</taxon>
        <taxon>Chitinibacteraceae</taxon>
        <taxon>Iodobacter</taxon>
    </lineage>
</organism>
<sequence length="160" mass="17455">MEAFPPLSQVMQKLNALGISLPDGPVFVDGYGDSPELSEELLALIREGKKRAGTGLLWGHEADQVPVPCVGDLQIVLDHHNEPALITRVVSAYIVPYSEVTAEYAAIEGEGDGSLEYWRQAHWGFFERACEQLGRQPAESMPVVCCVFEVLHILPSPVAA</sequence>
<dbReference type="PANTHER" id="PTHR39203:SF1">
    <property type="entry name" value="CYTOPLASMIC PROTEIN"/>
    <property type="match status" value="1"/>
</dbReference>
<evidence type="ECO:0000313" key="2">
    <source>
        <dbReference type="EMBL" id="STR45017.1"/>
    </source>
</evidence>
<dbReference type="CDD" id="cd06553">
    <property type="entry name" value="ASCH_Ef3133_like"/>
    <property type="match status" value="1"/>
</dbReference>